<keyword evidence="3" id="KW-1185">Reference proteome</keyword>
<gene>
    <name evidence="2" type="ORF">X975_07231</name>
</gene>
<name>A0A087URJ5_STEMI</name>
<dbReference type="AlphaFoldDB" id="A0A087URJ5"/>
<proteinExistence type="predicted"/>
<organism evidence="2 3">
    <name type="scientific">Stegodyphus mimosarum</name>
    <name type="common">African social velvet spider</name>
    <dbReference type="NCBI Taxonomy" id="407821"/>
    <lineage>
        <taxon>Eukaryota</taxon>
        <taxon>Metazoa</taxon>
        <taxon>Ecdysozoa</taxon>
        <taxon>Arthropoda</taxon>
        <taxon>Chelicerata</taxon>
        <taxon>Arachnida</taxon>
        <taxon>Araneae</taxon>
        <taxon>Araneomorphae</taxon>
        <taxon>Entelegynae</taxon>
        <taxon>Eresoidea</taxon>
        <taxon>Eresidae</taxon>
        <taxon>Stegodyphus</taxon>
    </lineage>
</organism>
<dbReference type="Proteomes" id="UP000054359">
    <property type="component" value="Unassembled WGS sequence"/>
</dbReference>
<keyword evidence="1" id="KW-0472">Membrane</keyword>
<sequence length="82" mass="9925">MKDAKFQHFYSSWHKFGTEVDPINQLYDFQQNGNRGLFVLWLSSEIWRNAPLINLNCPGLFYLAMMYLQTFLLKWLAHLYQY</sequence>
<evidence type="ECO:0000313" key="3">
    <source>
        <dbReference type="Proteomes" id="UP000054359"/>
    </source>
</evidence>
<reference evidence="2 3" key="1">
    <citation type="submission" date="2013-11" db="EMBL/GenBank/DDBJ databases">
        <title>Genome sequencing of Stegodyphus mimosarum.</title>
        <authorList>
            <person name="Bechsgaard J."/>
        </authorList>
    </citation>
    <scope>NUCLEOTIDE SEQUENCE [LARGE SCALE GENOMIC DNA]</scope>
</reference>
<accession>A0A087URJ5</accession>
<evidence type="ECO:0000256" key="1">
    <source>
        <dbReference type="SAM" id="Phobius"/>
    </source>
</evidence>
<dbReference type="EMBL" id="KK121214">
    <property type="protein sequence ID" value="KFM79984.1"/>
    <property type="molecule type" value="Genomic_DNA"/>
</dbReference>
<keyword evidence="1" id="KW-0812">Transmembrane</keyword>
<evidence type="ECO:0000313" key="2">
    <source>
        <dbReference type="EMBL" id="KFM79984.1"/>
    </source>
</evidence>
<protein>
    <submittedName>
        <fullName evidence="2">Uncharacterized protein</fullName>
    </submittedName>
</protein>
<keyword evidence="1" id="KW-1133">Transmembrane helix</keyword>
<feature type="transmembrane region" description="Helical" evidence="1">
    <location>
        <begin position="59"/>
        <end position="77"/>
    </location>
</feature>
<feature type="non-terminal residue" evidence="2">
    <location>
        <position position="82"/>
    </location>
</feature>